<comment type="caution">
    <text evidence="2">The sequence shown here is derived from an EMBL/GenBank/DDBJ whole genome shotgun (WGS) entry which is preliminary data.</text>
</comment>
<protein>
    <submittedName>
        <fullName evidence="2">Uncharacterized protein</fullName>
    </submittedName>
</protein>
<gene>
    <name evidence="2" type="ORF">GTP77_26645</name>
</gene>
<evidence type="ECO:0000313" key="2">
    <source>
        <dbReference type="EMBL" id="MYN10902.1"/>
    </source>
</evidence>
<feature type="transmembrane region" description="Helical" evidence="1">
    <location>
        <begin position="189"/>
        <end position="211"/>
    </location>
</feature>
<sequence>MLVIRNTQLEAFGPLLRQRFEHELAARLVASYPRECRQAGGADQILLLVRQGVQAAAAQGYTSKRQAGIYVALTFILGVDFASDPQLPWVADYLDEQAIADPTVRLEQLFSATLDYLAATAGSDGQRVVRAMLRMRAFDLAAAPRRTGEAWISDVAAIFQQFYPEKYRHQGDALMRRVIWSGRRRAKQYGLAAPAGVFVFLELMFMLGSGFDHDPLHPWAAAILNDERIAGEAERTERLYAAAMAHLAQSLSGQDHEQDHEPQQERAA</sequence>
<dbReference type="AlphaFoldDB" id="A0A7X4KQ53"/>
<keyword evidence="1" id="KW-1133">Transmembrane helix</keyword>
<dbReference type="Proteomes" id="UP000450676">
    <property type="component" value="Unassembled WGS sequence"/>
</dbReference>
<organism evidence="2 3">
    <name type="scientific">Pseudoduganella aquatica</name>
    <dbReference type="NCBI Taxonomy" id="2660641"/>
    <lineage>
        <taxon>Bacteria</taxon>
        <taxon>Pseudomonadati</taxon>
        <taxon>Pseudomonadota</taxon>
        <taxon>Betaproteobacteria</taxon>
        <taxon>Burkholderiales</taxon>
        <taxon>Oxalobacteraceae</taxon>
        <taxon>Telluria group</taxon>
        <taxon>Pseudoduganella</taxon>
    </lineage>
</organism>
<evidence type="ECO:0000256" key="1">
    <source>
        <dbReference type="SAM" id="Phobius"/>
    </source>
</evidence>
<accession>A0A7X4KQ53</accession>
<proteinExistence type="predicted"/>
<evidence type="ECO:0000313" key="3">
    <source>
        <dbReference type="Proteomes" id="UP000450676"/>
    </source>
</evidence>
<keyword evidence="1" id="KW-0812">Transmembrane</keyword>
<name>A0A7X4KQ53_9BURK</name>
<reference evidence="2 3" key="1">
    <citation type="submission" date="2019-12" db="EMBL/GenBank/DDBJ databases">
        <title>Novel species isolated from a subtropical stream in China.</title>
        <authorList>
            <person name="Lu H."/>
        </authorList>
    </citation>
    <scope>NUCLEOTIDE SEQUENCE [LARGE SCALE GENOMIC DNA]</scope>
    <source>
        <strain evidence="2 3">FT127W</strain>
    </source>
</reference>
<dbReference type="RefSeq" id="WP_161075183.1">
    <property type="nucleotide sequence ID" value="NZ_WWCU01000048.1"/>
</dbReference>
<dbReference type="EMBL" id="WWCU01000048">
    <property type="protein sequence ID" value="MYN10902.1"/>
    <property type="molecule type" value="Genomic_DNA"/>
</dbReference>
<keyword evidence="1" id="KW-0472">Membrane</keyword>
<keyword evidence="3" id="KW-1185">Reference proteome</keyword>